<reference evidence="8" key="1">
    <citation type="journal article" date="2011" name="PLoS ONE">
        <title>A deep insight into the sialotranscriptome of the gulf coast tick, Amblyomma maculatum.</title>
        <authorList>
            <person name="Karim S."/>
            <person name="Singh P."/>
            <person name="Ribeiro J.M."/>
        </authorList>
    </citation>
    <scope>NUCLEOTIDE SEQUENCE</scope>
    <source>
        <tissue evidence="8">Salivary gland</tissue>
    </source>
</reference>
<feature type="binding site" evidence="5">
    <location>
        <position position="338"/>
    </location>
    <ligand>
        <name>Zn(2+)</name>
        <dbReference type="ChEBI" id="CHEBI:29105"/>
        <note>catalytic</note>
    </ligand>
</feature>
<feature type="signal peptide" evidence="6">
    <location>
        <begin position="1"/>
        <end position="17"/>
    </location>
</feature>
<keyword evidence="6" id="KW-0732">Signal</keyword>
<dbReference type="EMBL" id="JO842825">
    <property type="protein sequence ID" value="AEO34442.1"/>
    <property type="molecule type" value="mRNA"/>
</dbReference>
<organism evidence="8">
    <name type="scientific">Amblyomma maculatum</name>
    <name type="common">Gulf Coast tick</name>
    <dbReference type="NCBI Taxonomy" id="34609"/>
    <lineage>
        <taxon>Eukaryota</taxon>
        <taxon>Metazoa</taxon>
        <taxon>Ecdysozoa</taxon>
        <taxon>Arthropoda</taxon>
        <taxon>Chelicerata</taxon>
        <taxon>Arachnida</taxon>
        <taxon>Acari</taxon>
        <taxon>Parasitiformes</taxon>
        <taxon>Ixodida</taxon>
        <taxon>Ixodoidea</taxon>
        <taxon>Ixodidae</taxon>
        <taxon>Amblyomminae</taxon>
        <taxon>Amblyomma</taxon>
    </lineage>
</organism>
<keyword evidence="2" id="KW-0378">Hydrolase</keyword>
<dbReference type="InterPro" id="IPR001590">
    <property type="entry name" value="Peptidase_M12B"/>
</dbReference>
<evidence type="ECO:0000256" key="3">
    <source>
        <dbReference type="ARBA" id="ARBA00022833"/>
    </source>
</evidence>
<evidence type="ECO:0000313" key="8">
    <source>
        <dbReference type="EMBL" id="AEO34442.1"/>
    </source>
</evidence>
<evidence type="ECO:0000256" key="5">
    <source>
        <dbReference type="PROSITE-ProRule" id="PRU00276"/>
    </source>
</evidence>
<dbReference type="Pfam" id="PF01421">
    <property type="entry name" value="Reprolysin"/>
    <property type="match status" value="1"/>
</dbReference>
<accession>G3MLS4</accession>
<dbReference type="GO" id="GO:0046872">
    <property type="term" value="F:metal ion binding"/>
    <property type="evidence" value="ECO:0007669"/>
    <property type="project" value="UniProtKB-KW"/>
</dbReference>
<evidence type="ECO:0000259" key="7">
    <source>
        <dbReference type="PROSITE" id="PS50215"/>
    </source>
</evidence>
<feature type="binding site" evidence="5">
    <location>
        <position position="328"/>
    </location>
    <ligand>
        <name>Zn(2+)</name>
        <dbReference type="ChEBI" id="CHEBI:29105"/>
        <note>catalytic</note>
    </ligand>
</feature>
<dbReference type="CDD" id="cd04272">
    <property type="entry name" value="ZnMc_salivary_gland_MPs"/>
    <property type="match status" value="1"/>
</dbReference>
<dbReference type="InterPro" id="IPR034030">
    <property type="entry name" value="ZnMc_salivary_gland_MPs"/>
</dbReference>
<keyword evidence="5" id="KW-0479">Metal-binding</keyword>
<keyword evidence="4" id="KW-0482">Metalloprotease</keyword>
<sequence>MLLAALFVCFGLCCCAAEKEFAVYPKIVQERTTTESLVLRLTDKITLNLQKSTVLADKLLIVTSSEDGNQVETVDTSAIEENLYHDTHHRSSLMVQQRDGAVQVEGVINSKIRIKPLPQAERSLNGQILHSIYEVQEINDDIVRMEPRLKSSYWRDYDDYDYWPNFAPKTTTRKPRANIDTFVVEIHIVSDKDHHKHFATNEELIAYLAVMANAVNLRYLDMTRPKITFKLVGITRNTDDAFAHVIHNTLEAVRTLEGLVKYYQQGKIPGNPDAIYLITNRDLSSIENGVLEKGVAGLAYLGKLCTKLAAAEGEDIAGSYKGVYPMAHELAHILGAEHDNTPKCPWSAGYLMSYVDGGTNKYRLSPCSEQQIRITVQSASDACLRETSRTNYMNQHKQMPGRKITEAMYCQRMLQEYGRYKITVQKPQHLAKKCKMNCCFQIGYRIWCQDVDILEGMKCGQQKTCRRGVCGIHKWTAK</sequence>
<feature type="active site" evidence="5">
    <location>
        <position position="329"/>
    </location>
</feature>
<dbReference type="GO" id="GO:0006509">
    <property type="term" value="P:membrane protein ectodomain proteolysis"/>
    <property type="evidence" value="ECO:0007669"/>
    <property type="project" value="TreeGrafter"/>
</dbReference>
<comment type="caution">
    <text evidence="5">Lacks conserved residue(s) required for the propagation of feature annotation.</text>
</comment>
<dbReference type="PANTHER" id="PTHR11905:SF159">
    <property type="entry name" value="ADAM METALLOPROTEASE"/>
    <property type="match status" value="1"/>
</dbReference>
<feature type="binding site" evidence="5">
    <location>
        <position position="332"/>
    </location>
    <ligand>
        <name>Zn(2+)</name>
        <dbReference type="ChEBI" id="CHEBI:29105"/>
        <note>catalytic</note>
    </ligand>
</feature>
<evidence type="ECO:0000256" key="2">
    <source>
        <dbReference type="ARBA" id="ARBA00022801"/>
    </source>
</evidence>
<evidence type="ECO:0000256" key="6">
    <source>
        <dbReference type="SAM" id="SignalP"/>
    </source>
</evidence>
<dbReference type="Gene3D" id="3.40.390.10">
    <property type="entry name" value="Collagenase (Catalytic Domain)"/>
    <property type="match status" value="1"/>
</dbReference>
<dbReference type="GO" id="GO:0004222">
    <property type="term" value="F:metalloendopeptidase activity"/>
    <property type="evidence" value="ECO:0007669"/>
    <property type="project" value="InterPro"/>
</dbReference>
<proteinExistence type="evidence at transcript level"/>
<evidence type="ECO:0000256" key="1">
    <source>
        <dbReference type="ARBA" id="ARBA00022670"/>
    </source>
</evidence>
<feature type="chain" id="PRO_5003447051" description="Peptidase M12B domain-containing protein" evidence="6">
    <location>
        <begin position="18"/>
        <end position="478"/>
    </location>
</feature>
<feature type="domain" description="Peptidase M12B" evidence="7">
    <location>
        <begin position="182"/>
        <end position="388"/>
    </location>
</feature>
<dbReference type="SUPFAM" id="SSF55486">
    <property type="entry name" value="Metalloproteases ('zincins'), catalytic domain"/>
    <property type="match status" value="1"/>
</dbReference>
<dbReference type="InterPro" id="IPR024079">
    <property type="entry name" value="MetalloPept_cat_dom_sf"/>
</dbReference>
<dbReference type="AlphaFoldDB" id="G3MLS4"/>
<keyword evidence="3 5" id="KW-0862">Zinc</keyword>
<protein>
    <recommendedName>
        <fullName evidence="7">Peptidase M12B domain-containing protein</fullName>
    </recommendedName>
</protein>
<name>G3MLS4_AMBMU</name>
<keyword evidence="1" id="KW-0645">Protease</keyword>
<evidence type="ECO:0000256" key="4">
    <source>
        <dbReference type="ARBA" id="ARBA00023049"/>
    </source>
</evidence>
<dbReference type="PANTHER" id="PTHR11905">
    <property type="entry name" value="ADAM A DISINTEGRIN AND METALLOPROTEASE DOMAIN"/>
    <property type="match status" value="1"/>
</dbReference>
<dbReference type="PROSITE" id="PS50215">
    <property type="entry name" value="ADAM_MEPRO"/>
    <property type="match status" value="1"/>
</dbReference>